<comment type="similarity">
    <text evidence="1">Belongs to the bacterial PQQ dehydrogenase family.</text>
</comment>
<evidence type="ECO:0000259" key="15">
    <source>
        <dbReference type="PROSITE" id="PS51007"/>
    </source>
</evidence>
<comment type="cofactor">
    <cofactor evidence="11">
        <name>heme c</name>
        <dbReference type="ChEBI" id="CHEBI:61717"/>
    </cofactor>
    <text evidence="11">Binds 1 heme c group per subunit.</text>
</comment>
<feature type="binding site" evidence="11">
    <location>
        <position position="172"/>
    </location>
    <ligand>
        <name>pyrroloquinoline quinone</name>
        <dbReference type="ChEBI" id="CHEBI:58442"/>
    </ligand>
</feature>
<keyword evidence="2 11" id="KW-0349">Heme</keyword>
<dbReference type="EC" id="1.1.2.-" evidence="16"/>
<evidence type="ECO:0000256" key="5">
    <source>
        <dbReference type="ARBA" id="ARBA00022837"/>
    </source>
</evidence>
<feature type="binding site" evidence="12">
    <location>
        <position position="312"/>
    </location>
    <ligand>
        <name>Ca(2+)</name>
        <dbReference type="ChEBI" id="CHEBI:29108"/>
    </ligand>
</feature>
<dbReference type="Proteomes" id="UP000477680">
    <property type="component" value="Chromosome"/>
</dbReference>
<protein>
    <submittedName>
        <fullName evidence="16">PQQ-dependent dehydrogenase, methanol/ethanol family</fullName>
        <ecNumber evidence="16">1.1.2.-</ecNumber>
    </submittedName>
</protein>
<dbReference type="SMART" id="SM00564">
    <property type="entry name" value="PQQ"/>
    <property type="match status" value="5"/>
</dbReference>
<feature type="domain" description="Cytochrome c" evidence="15">
    <location>
        <begin position="641"/>
        <end position="717"/>
    </location>
</feature>
<dbReference type="EMBL" id="CP048711">
    <property type="protein sequence ID" value="QIB64144.1"/>
    <property type="molecule type" value="Genomic_DNA"/>
</dbReference>
<evidence type="ECO:0000313" key="17">
    <source>
        <dbReference type="Proteomes" id="UP000477680"/>
    </source>
</evidence>
<comment type="cofactor">
    <cofactor evidence="12">
        <name>Ca(2+)</name>
        <dbReference type="ChEBI" id="CHEBI:29108"/>
    </cofactor>
    <text evidence="12">Binds 1 Ca(2+) ion per subunit.</text>
</comment>
<evidence type="ECO:0000256" key="6">
    <source>
        <dbReference type="ARBA" id="ARBA00022891"/>
    </source>
</evidence>
<dbReference type="GO" id="GO:0005509">
    <property type="term" value="F:calcium ion binding"/>
    <property type="evidence" value="ECO:0007669"/>
    <property type="project" value="InterPro"/>
</dbReference>
<sequence>MLRVNRFAATCAALFFALLLSRSGALLATGVSQSAQKDYAEEPHSSEASFRKLAPPDRRAVDLSYQQRLLRANHDSADWLLHGRTFEEQRYSSLRAINRDTVADLGLAWQFDTDSTRGLEATPIVRDGVMYTTGTWSVVYALDARTGELLWSYDPEVPGAWARRGCCDVVNRGVALWDDRVLSATFDGRLIALDARTGELLWQTNTVDRSRAVTITGAPRVLDGKVLIGNAGAEFNVRGYVSAYDVGSGELLWRFYTVPGSVDGPHEHPELELAAKTWSEEGEWLDTGGGGTVWDSISYDPELNLVYVGTGNGAPHARFRRSPGGGDNLYLSSIVALDADTGRMRWYYQTTPGDSWDFTATQQMILADMEIDGDQRKVLMQAPKNGFFYVLDRVTGELISAEKLVTITWASHIENGRPVETDQADFSEEDKLIYPSELGGHNWHPMSYSPETGLVYVPALERGWIFSPTDFYLFDFNPPAHLDELRRGQPDVDEGGYLKAWDPVRQKTVWQVKNNTFMNGGTLATAGGLVFQGTEDGYLNAYNDETGERLLHLFLGTGVIAPPITYEVDGEQYVALMAGFGGATLFMLGEDAAARRYVNDGRLLVFKLKGDEVPMPKLAEPRYVPSAEAAEQTPTGTVDPERLRQGEQLFVRNCGFCHGMYGSRAILPDLTRMSPGINSIFEQIVLDGIFQSRGMASFKDVLSKEEVESIRLYLSEQ</sequence>
<keyword evidence="17" id="KW-1185">Reference proteome</keyword>
<feature type="signal peptide" evidence="14">
    <location>
        <begin position="1"/>
        <end position="28"/>
    </location>
</feature>
<dbReference type="InterPro" id="IPR009056">
    <property type="entry name" value="Cyt_c-like_dom"/>
</dbReference>
<keyword evidence="9 13" id="KW-1015">Disulfide bond</keyword>
<dbReference type="Pfam" id="PF13442">
    <property type="entry name" value="Cytochrome_CBB3"/>
    <property type="match status" value="1"/>
</dbReference>
<dbReference type="GO" id="GO:0009055">
    <property type="term" value="F:electron transfer activity"/>
    <property type="evidence" value="ECO:0007669"/>
    <property type="project" value="InterPro"/>
</dbReference>
<organism evidence="16 17">
    <name type="scientific">Kineobactrum salinum</name>
    <dbReference type="NCBI Taxonomy" id="2708301"/>
    <lineage>
        <taxon>Bacteria</taxon>
        <taxon>Pseudomonadati</taxon>
        <taxon>Pseudomonadota</taxon>
        <taxon>Gammaproteobacteria</taxon>
        <taxon>Cellvibrionales</taxon>
        <taxon>Halieaceae</taxon>
        <taxon>Kineobactrum</taxon>
    </lineage>
</organism>
<feature type="disulfide bond" evidence="13">
    <location>
        <begin position="166"/>
        <end position="167"/>
    </location>
</feature>
<proteinExistence type="inferred from homology"/>
<dbReference type="InterPro" id="IPR018391">
    <property type="entry name" value="PQQ_b-propeller_rpt"/>
</dbReference>
<dbReference type="InterPro" id="IPR002372">
    <property type="entry name" value="PQQ_rpt_dom"/>
</dbReference>
<dbReference type="InterPro" id="IPR011047">
    <property type="entry name" value="Quinoprotein_ADH-like_sf"/>
</dbReference>
<evidence type="ECO:0000256" key="4">
    <source>
        <dbReference type="ARBA" id="ARBA00022729"/>
    </source>
</evidence>
<feature type="chain" id="PRO_5025540097" evidence="14">
    <location>
        <begin position="29"/>
        <end position="717"/>
    </location>
</feature>
<dbReference type="RefSeq" id="WP_163493394.1">
    <property type="nucleotide sequence ID" value="NZ_CP048711.1"/>
</dbReference>
<feature type="binding site" evidence="11">
    <location>
        <begin position="442"/>
        <end position="443"/>
    </location>
    <ligand>
        <name>pyrroloquinoline quinone</name>
        <dbReference type="ChEBI" id="CHEBI:58442"/>
    </ligand>
</feature>
<dbReference type="AlphaFoldDB" id="A0A6C0U3Y0"/>
<feature type="binding site" evidence="12">
    <location>
        <position position="357"/>
    </location>
    <ligand>
        <name>Ca(2+)</name>
        <dbReference type="ChEBI" id="CHEBI:29108"/>
    </ligand>
</feature>
<evidence type="ECO:0000256" key="13">
    <source>
        <dbReference type="PIRSR" id="PIRSR617512-4"/>
    </source>
</evidence>
<evidence type="ECO:0000313" key="16">
    <source>
        <dbReference type="EMBL" id="QIB64144.1"/>
    </source>
</evidence>
<feature type="binding site" evidence="11">
    <location>
        <position position="216"/>
    </location>
    <ligand>
        <name>pyrroloquinoline quinone</name>
        <dbReference type="ChEBI" id="CHEBI:58442"/>
    </ligand>
</feature>
<feature type="binding site" evidence="11">
    <location>
        <position position="292"/>
    </location>
    <ligand>
        <name>pyrroloquinoline quinone</name>
        <dbReference type="ChEBI" id="CHEBI:58442"/>
    </ligand>
</feature>
<feature type="binding site" evidence="11">
    <location>
        <position position="384"/>
    </location>
    <ligand>
        <name>pyrroloquinoline quinone</name>
        <dbReference type="ChEBI" id="CHEBI:58442"/>
    </ligand>
</feature>
<feature type="binding site" description="covalent" evidence="11">
    <location>
        <position position="654"/>
    </location>
    <ligand>
        <name>heme c</name>
        <dbReference type="ChEBI" id="CHEBI:61717"/>
    </ligand>
</feature>
<dbReference type="Pfam" id="PF01011">
    <property type="entry name" value="PQQ"/>
    <property type="match status" value="2"/>
</dbReference>
<evidence type="ECO:0000256" key="9">
    <source>
        <dbReference type="ARBA" id="ARBA00023157"/>
    </source>
</evidence>
<feature type="binding site" description="covalent" evidence="11">
    <location>
        <position position="657"/>
    </location>
    <ligand>
        <name>heme c</name>
        <dbReference type="ChEBI" id="CHEBI:61717"/>
    </ligand>
</feature>
<dbReference type="GO" id="GO:0016614">
    <property type="term" value="F:oxidoreductase activity, acting on CH-OH group of donors"/>
    <property type="evidence" value="ECO:0007669"/>
    <property type="project" value="InterPro"/>
</dbReference>
<dbReference type="GO" id="GO:0030288">
    <property type="term" value="C:outer membrane-bounded periplasmic space"/>
    <property type="evidence" value="ECO:0007669"/>
    <property type="project" value="InterPro"/>
</dbReference>
<dbReference type="SUPFAM" id="SSF46626">
    <property type="entry name" value="Cytochrome c"/>
    <property type="match status" value="1"/>
</dbReference>
<feature type="binding site" description="axial binding residue" evidence="12">
    <location>
        <position position="695"/>
    </location>
    <ligand>
        <name>heme c</name>
        <dbReference type="ChEBI" id="CHEBI:61717"/>
    </ligand>
    <ligandPart>
        <name>Fe</name>
        <dbReference type="ChEBI" id="CHEBI:18248"/>
    </ligandPart>
</feature>
<dbReference type="InterPro" id="IPR036909">
    <property type="entry name" value="Cyt_c-like_dom_sf"/>
</dbReference>
<dbReference type="KEGG" id="kim:G3T16_00650"/>
<accession>A0A6C0U3Y0</accession>
<dbReference type="CDD" id="cd10279">
    <property type="entry name" value="PQQ_ADH_II"/>
    <property type="match status" value="1"/>
</dbReference>
<evidence type="ECO:0000256" key="8">
    <source>
        <dbReference type="ARBA" id="ARBA00023004"/>
    </source>
</evidence>
<evidence type="ECO:0000256" key="1">
    <source>
        <dbReference type="ARBA" id="ARBA00008156"/>
    </source>
</evidence>
<reference evidence="16 17" key="1">
    <citation type="submission" date="2020-02" db="EMBL/GenBank/DDBJ databases">
        <title>Genome sequencing for Kineobactrum sp. M2.</title>
        <authorList>
            <person name="Park S.-J."/>
        </authorList>
    </citation>
    <scope>NUCLEOTIDE SEQUENCE [LARGE SCALE GENOMIC DNA]</scope>
    <source>
        <strain evidence="16 17">M2</strain>
    </source>
</reference>
<dbReference type="Gene3D" id="2.140.10.10">
    <property type="entry name" value="Quinoprotein alcohol dehydrogenase-like superfamily"/>
    <property type="match status" value="1"/>
</dbReference>
<dbReference type="NCBIfam" id="TIGR03075">
    <property type="entry name" value="PQQ_enz_alc_DH"/>
    <property type="match status" value="1"/>
</dbReference>
<feature type="binding site" description="axial binding residue" evidence="12">
    <location>
        <position position="658"/>
    </location>
    <ligand>
        <name>heme c</name>
        <dbReference type="ChEBI" id="CHEBI:61717"/>
    </ligand>
    <ligandPart>
        <name>Fe</name>
        <dbReference type="ChEBI" id="CHEBI:18248"/>
    </ligandPart>
</feature>
<evidence type="ECO:0000256" key="7">
    <source>
        <dbReference type="ARBA" id="ARBA00023002"/>
    </source>
</evidence>
<dbReference type="PROSITE" id="PS51007">
    <property type="entry name" value="CYTC"/>
    <property type="match status" value="1"/>
</dbReference>
<feature type="binding site" evidence="11">
    <location>
        <begin position="232"/>
        <end position="233"/>
    </location>
    <ligand>
        <name>pyrroloquinoline quinone</name>
        <dbReference type="ChEBI" id="CHEBI:58442"/>
    </ligand>
</feature>
<feature type="active site" description="Proton acceptor" evidence="10">
    <location>
        <position position="357"/>
    </location>
</feature>
<comment type="cofactor">
    <cofactor evidence="11">
        <name>pyrroloquinoline quinone</name>
        <dbReference type="ChEBI" id="CHEBI:58442"/>
    </cofactor>
    <text evidence="11">Binds 1 PQQ group per subunit.</text>
</comment>
<gene>
    <name evidence="16" type="ORF">G3T16_00650</name>
</gene>
<evidence type="ECO:0000256" key="10">
    <source>
        <dbReference type="PIRSR" id="PIRSR617512-1"/>
    </source>
</evidence>
<dbReference type="GO" id="GO:0016020">
    <property type="term" value="C:membrane"/>
    <property type="evidence" value="ECO:0007669"/>
    <property type="project" value="InterPro"/>
</dbReference>
<evidence type="ECO:0000256" key="11">
    <source>
        <dbReference type="PIRSR" id="PIRSR617512-2"/>
    </source>
</evidence>
<dbReference type="GO" id="GO:0020037">
    <property type="term" value="F:heme binding"/>
    <property type="evidence" value="ECO:0007669"/>
    <property type="project" value="InterPro"/>
</dbReference>
<evidence type="ECO:0000256" key="2">
    <source>
        <dbReference type="ARBA" id="ARBA00022617"/>
    </source>
</evidence>
<dbReference type="PANTHER" id="PTHR32303">
    <property type="entry name" value="QUINOPROTEIN ALCOHOL DEHYDROGENASE (CYTOCHROME C)"/>
    <property type="match status" value="1"/>
</dbReference>
<keyword evidence="5 12" id="KW-0106">Calcium</keyword>
<dbReference type="InterPro" id="IPR017512">
    <property type="entry name" value="PQQ_MeOH/EtOH_DH"/>
</dbReference>
<dbReference type="SUPFAM" id="SSF50998">
    <property type="entry name" value="Quinoprotein alcohol dehydrogenase-like"/>
    <property type="match status" value="1"/>
</dbReference>
<name>A0A6C0U3Y0_9GAMM</name>
<evidence type="ECO:0000256" key="12">
    <source>
        <dbReference type="PIRSR" id="PIRSR617512-3"/>
    </source>
</evidence>
<feature type="binding site" evidence="12">
    <location>
        <position position="234"/>
    </location>
    <ligand>
        <name>Ca(2+)</name>
        <dbReference type="ChEBI" id="CHEBI:29108"/>
    </ligand>
</feature>
<keyword evidence="7 16" id="KW-0560">Oxidoreductase</keyword>
<dbReference type="InterPro" id="IPR001479">
    <property type="entry name" value="Quinoprotein_DH_CS"/>
</dbReference>
<keyword evidence="8 12" id="KW-0408">Iron</keyword>
<dbReference type="Gene3D" id="1.10.760.10">
    <property type="entry name" value="Cytochrome c-like domain"/>
    <property type="match status" value="1"/>
</dbReference>
<keyword evidence="3 12" id="KW-0479">Metal-binding</keyword>
<keyword evidence="6 11" id="KW-0634">PQQ</keyword>
<evidence type="ECO:0000256" key="3">
    <source>
        <dbReference type="ARBA" id="ARBA00022723"/>
    </source>
</evidence>
<feature type="binding site" evidence="11">
    <location>
        <position position="120"/>
    </location>
    <ligand>
        <name>pyrroloquinoline quinone</name>
        <dbReference type="ChEBI" id="CHEBI:58442"/>
    </ligand>
</feature>
<keyword evidence="4 14" id="KW-0732">Signal</keyword>
<dbReference type="PROSITE" id="PS00364">
    <property type="entry name" value="BACTERIAL_PQQ_2"/>
    <property type="match status" value="1"/>
</dbReference>
<evidence type="ECO:0000256" key="14">
    <source>
        <dbReference type="SAM" id="SignalP"/>
    </source>
</evidence>